<keyword evidence="5 7" id="KW-0408">Iron</keyword>
<dbReference type="InterPro" id="IPR036396">
    <property type="entry name" value="Cyt_P450_sf"/>
</dbReference>
<gene>
    <name evidence="9" type="ORF">JD108_18455</name>
    <name evidence="10" type="ORF">KDJ56_18395</name>
</gene>
<dbReference type="AlphaFoldDB" id="A0A7T5EJK6"/>
<dbReference type="Gene3D" id="1.10.630.10">
    <property type="entry name" value="Cytochrome P450"/>
    <property type="match status" value="1"/>
</dbReference>
<dbReference type="Pfam" id="PF00067">
    <property type="entry name" value="p450"/>
    <property type="match status" value="1"/>
</dbReference>
<reference evidence="9 11" key="1">
    <citation type="submission" date="2020-12" db="EMBL/GenBank/DDBJ databases">
        <title>strain FJAT-54423T represents a novel species of the genus Brevibacillus.</title>
        <authorList>
            <person name="Tang R."/>
        </authorList>
    </citation>
    <scope>NUCLEOTIDE SEQUENCE [LARGE SCALE GENOMIC DNA]</scope>
    <source>
        <strain evidence="9 11">FJAT-54423</strain>
    </source>
</reference>
<keyword evidence="4 8" id="KW-0560">Oxidoreductase</keyword>
<dbReference type="RefSeq" id="WP_198827420.1">
    <property type="nucleotide sequence ID" value="NZ_CP066308.1"/>
</dbReference>
<comment type="cofactor">
    <cofactor evidence="7">
        <name>heme</name>
        <dbReference type="ChEBI" id="CHEBI:30413"/>
    </cofactor>
</comment>
<dbReference type="GO" id="GO:0005506">
    <property type="term" value="F:iron ion binding"/>
    <property type="evidence" value="ECO:0007669"/>
    <property type="project" value="InterPro"/>
</dbReference>
<dbReference type="CDD" id="cd20620">
    <property type="entry name" value="CYP132-like"/>
    <property type="match status" value="1"/>
</dbReference>
<dbReference type="Proteomes" id="UP000677234">
    <property type="component" value="Chromosome"/>
</dbReference>
<evidence type="ECO:0000313" key="9">
    <source>
        <dbReference type="EMBL" id="QQE73822.1"/>
    </source>
</evidence>
<evidence type="ECO:0000256" key="4">
    <source>
        <dbReference type="ARBA" id="ARBA00023002"/>
    </source>
</evidence>
<dbReference type="GO" id="GO:0016705">
    <property type="term" value="F:oxidoreductase activity, acting on paired donors, with incorporation or reduction of molecular oxygen"/>
    <property type="evidence" value="ECO:0007669"/>
    <property type="project" value="InterPro"/>
</dbReference>
<proteinExistence type="inferred from homology"/>
<evidence type="ECO:0000313" key="11">
    <source>
        <dbReference type="Proteomes" id="UP000595847"/>
    </source>
</evidence>
<name>A0A7T5EJK6_9BACL</name>
<evidence type="ECO:0000256" key="7">
    <source>
        <dbReference type="PIRSR" id="PIRSR602401-1"/>
    </source>
</evidence>
<keyword evidence="6 8" id="KW-0503">Monooxygenase</keyword>
<feature type="binding site" description="axial binding residue" evidence="7">
    <location>
        <position position="394"/>
    </location>
    <ligand>
        <name>heme</name>
        <dbReference type="ChEBI" id="CHEBI:30413"/>
    </ligand>
    <ligandPart>
        <name>Fe</name>
        <dbReference type="ChEBI" id="CHEBI:18248"/>
    </ligandPart>
</feature>
<reference evidence="10" key="2">
    <citation type="submission" date="2021-04" db="EMBL/GenBank/DDBJ databases">
        <title>Brevibacillus composti FJAT-54423, complete genome.</title>
        <authorList>
            <person name="Tang R."/>
        </authorList>
    </citation>
    <scope>NUCLEOTIDE SEQUENCE</scope>
    <source>
        <strain evidence="10">FJAT-54424</strain>
    </source>
</reference>
<dbReference type="PRINTS" id="PR00385">
    <property type="entry name" value="P450"/>
</dbReference>
<dbReference type="InterPro" id="IPR001128">
    <property type="entry name" value="Cyt_P450"/>
</dbReference>
<evidence type="ECO:0000256" key="5">
    <source>
        <dbReference type="ARBA" id="ARBA00023004"/>
    </source>
</evidence>
<dbReference type="KEGG" id="bcop:JD108_18455"/>
<keyword evidence="12" id="KW-1185">Reference proteome</keyword>
<evidence type="ECO:0000256" key="1">
    <source>
        <dbReference type="ARBA" id="ARBA00010617"/>
    </source>
</evidence>
<dbReference type="InterPro" id="IPR050196">
    <property type="entry name" value="Cytochrome_P450_Monoox"/>
</dbReference>
<comment type="similarity">
    <text evidence="1 8">Belongs to the cytochrome P450 family.</text>
</comment>
<evidence type="ECO:0000313" key="10">
    <source>
        <dbReference type="EMBL" id="QUO40907.1"/>
    </source>
</evidence>
<dbReference type="SUPFAM" id="SSF48264">
    <property type="entry name" value="Cytochrome P450"/>
    <property type="match status" value="1"/>
</dbReference>
<dbReference type="PROSITE" id="PS00086">
    <property type="entry name" value="CYTOCHROME_P450"/>
    <property type="match status" value="1"/>
</dbReference>
<evidence type="ECO:0000256" key="2">
    <source>
        <dbReference type="ARBA" id="ARBA00022617"/>
    </source>
</evidence>
<organism evidence="9 11">
    <name type="scientific">Brevibacillus composti</name>
    <dbReference type="NCBI Taxonomy" id="2796470"/>
    <lineage>
        <taxon>Bacteria</taxon>
        <taxon>Bacillati</taxon>
        <taxon>Bacillota</taxon>
        <taxon>Bacilli</taxon>
        <taxon>Bacillales</taxon>
        <taxon>Paenibacillaceae</taxon>
        <taxon>Brevibacillus</taxon>
    </lineage>
</organism>
<evidence type="ECO:0000256" key="8">
    <source>
        <dbReference type="RuleBase" id="RU000461"/>
    </source>
</evidence>
<dbReference type="PANTHER" id="PTHR24291">
    <property type="entry name" value="CYTOCHROME P450 FAMILY 4"/>
    <property type="match status" value="1"/>
</dbReference>
<dbReference type="PRINTS" id="PR00463">
    <property type="entry name" value="EP450I"/>
</dbReference>
<dbReference type="InterPro" id="IPR017972">
    <property type="entry name" value="Cyt_P450_CS"/>
</dbReference>
<dbReference type="EMBL" id="CP073708">
    <property type="protein sequence ID" value="QUO40907.1"/>
    <property type="molecule type" value="Genomic_DNA"/>
</dbReference>
<dbReference type="GO" id="GO:0020037">
    <property type="term" value="F:heme binding"/>
    <property type="evidence" value="ECO:0007669"/>
    <property type="project" value="InterPro"/>
</dbReference>
<dbReference type="PANTHER" id="PTHR24291:SF50">
    <property type="entry name" value="BIFUNCTIONAL ALBAFLAVENONE MONOOXYGENASE_TERPENE SYNTHASE"/>
    <property type="match status" value="1"/>
</dbReference>
<dbReference type="Proteomes" id="UP000595847">
    <property type="component" value="Chromosome"/>
</dbReference>
<keyword evidence="3 7" id="KW-0479">Metal-binding</keyword>
<accession>A0A7T5EJK6</accession>
<dbReference type="EMBL" id="CP066308">
    <property type="protein sequence ID" value="QQE73822.1"/>
    <property type="molecule type" value="Genomic_DNA"/>
</dbReference>
<sequence length="449" mass="50605">MNITTIPGPKGLPITGSLLAFRRDPLQFLRDAAKQHGDVAHFRFGPARHVYLISSPDLIKEVLVTKQAHFRKGKGLQVARAVVGDGILTSEGQKHLRQRRLMQPAFHRERIASYGESMVQQAVSLMEEWTDGAVRDVHEDMMKVTLAIITETMFGKGLKEGADKIARAIDIGLKYVATKATSIIDIPLNVPTSSNRQFQESAEVLDRAIYEIIEERRREGDQGRGDLLAMLLSARDEDDGQGMTDEQVRDEVMTIFVAGHETTANTMSWTWYLLATHPEAEQKLWAELDEVLGGRLPMVADIPRLPYCSQIINETLRLYPAAWTLNREVVEPVEIGGHAFKPGDTLMMSQYVMHRSDRYFERPDEFIPERFAGDLLKRIPAYAYFPFGGGPRVCIGNNFALMEAALLLATFAQRYRFRLADPGKPVEAEPLITLRPKGGLMMKLEERTR</sequence>
<evidence type="ECO:0000313" key="12">
    <source>
        <dbReference type="Proteomes" id="UP000677234"/>
    </source>
</evidence>
<dbReference type="GO" id="GO:0004497">
    <property type="term" value="F:monooxygenase activity"/>
    <property type="evidence" value="ECO:0007669"/>
    <property type="project" value="UniProtKB-KW"/>
</dbReference>
<evidence type="ECO:0000256" key="6">
    <source>
        <dbReference type="ARBA" id="ARBA00023033"/>
    </source>
</evidence>
<protein>
    <submittedName>
        <fullName evidence="9">Cytochrome P450</fullName>
    </submittedName>
</protein>
<evidence type="ECO:0000256" key="3">
    <source>
        <dbReference type="ARBA" id="ARBA00022723"/>
    </source>
</evidence>
<keyword evidence="2 7" id="KW-0349">Heme</keyword>
<dbReference type="InterPro" id="IPR002401">
    <property type="entry name" value="Cyt_P450_E_grp-I"/>
</dbReference>